<keyword evidence="11" id="KW-1185">Reference proteome</keyword>
<comment type="subunit">
    <text evidence="8">Homodimer.</text>
</comment>
<dbReference type="InterPro" id="IPR004115">
    <property type="entry name" value="GAD-like_sf"/>
</dbReference>
<dbReference type="AlphaFoldDB" id="A0A8J4H5V9"/>
<dbReference type="InterPro" id="IPR004365">
    <property type="entry name" value="NA-bd_OB_tRNA"/>
</dbReference>
<dbReference type="CDD" id="cd04317">
    <property type="entry name" value="EcAspRS_like_N"/>
    <property type="match status" value="1"/>
</dbReference>
<dbReference type="GO" id="GO:0140096">
    <property type="term" value="F:catalytic activity, acting on a protein"/>
    <property type="evidence" value="ECO:0007669"/>
    <property type="project" value="UniProtKB-ARBA"/>
</dbReference>
<dbReference type="InterPro" id="IPR012340">
    <property type="entry name" value="NA-bd_OB-fold"/>
</dbReference>
<dbReference type="InterPro" id="IPR004524">
    <property type="entry name" value="Asp-tRNA-ligase_1"/>
</dbReference>
<evidence type="ECO:0000256" key="8">
    <source>
        <dbReference type="HAMAP-Rule" id="MF_00044"/>
    </source>
</evidence>
<dbReference type="Pfam" id="PF00152">
    <property type="entry name" value="tRNA-synt_2"/>
    <property type="match status" value="1"/>
</dbReference>
<dbReference type="InterPro" id="IPR045864">
    <property type="entry name" value="aa-tRNA-synth_II/BPL/LPL"/>
</dbReference>
<evidence type="ECO:0000256" key="5">
    <source>
        <dbReference type="ARBA" id="ARBA00022840"/>
    </source>
</evidence>
<dbReference type="GO" id="GO:0016740">
    <property type="term" value="F:transferase activity"/>
    <property type="evidence" value="ECO:0007669"/>
    <property type="project" value="UniProtKB-ARBA"/>
</dbReference>
<dbReference type="Gene3D" id="2.40.50.140">
    <property type="entry name" value="Nucleic acid-binding proteins"/>
    <property type="match status" value="1"/>
</dbReference>
<organism evidence="10 11">
    <name type="scientific">Xylanibacillus composti</name>
    <dbReference type="NCBI Taxonomy" id="1572762"/>
    <lineage>
        <taxon>Bacteria</taxon>
        <taxon>Bacillati</taxon>
        <taxon>Bacillota</taxon>
        <taxon>Bacilli</taxon>
        <taxon>Bacillales</taxon>
        <taxon>Paenibacillaceae</taxon>
        <taxon>Xylanibacillus</taxon>
    </lineage>
</organism>
<dbReference type="EC" id="6.1.1.12" evidence="8"/>
<comment type="subcellular location">
    <subcellularLocation>
        <location evidence="8">Cytoplasm</location>
    </subcellularLocation>
</comment>
<keyword evidence="7 8" id="KW-0030">Aminoacyl-tRNA synthetase</keyword>
<evidence type="ECO:0000256" key="6">
    <source>
        <dbReference type="ARBA" id="ARBA00022917"/>
    </source>
</evidence>
<dbReference type="PRINTS" id="PR01042">
    <property type="entry name" value="TRNASYNTHASP"/>
</dbReference>
<dbReference type="SUPFAM" id="SSF50249">
    <property type="entry name" value="Nucleic acid-binding proteins"/>
    <property type="match status" value="1"/>
</dbReference>
<protein>
    <recommendedName>
        <fullName evidence="8">Aspartate--tRNA ligase</fullName>
        <ecNumber evidence="8">6.1.1.12</ecNumber>
    </recommendedName>
    <alternativeName>
        <fullName evidence="8">Aspartyl-tRNA synthetase</fullName>
        <shortName evidence="8">AspRS</shortName>
    </alternativeName>
</protein>
<feature type="domain" description="Aminoacyl-transfer RNA synthetases class-II family profile" evidence="9">
    <location>
        <begin position="143"/>
        <end position="556"/>
    </location>
</feature>
<evidence type="ECO:0000256" key="2">
    <source>
        <dbReference type="ARBA" id="ARBA00022490"/>
    </source>
</evidence>
<evidence type="ECO:0000259" key="9">
    <source>
        <dbReference type="PROSITE" id="PS50862"/>
    </source>
</evidence>
<evidence type="ECO:0000313" key="11">
    <source>
        <dbReference type="Proteomes" id="UP000677918"/>
    </source>
</evidence>
<dbReference type="GO" id="GO:0003676">
    <property type="term" value="F:nucleic acid binding"/>
    <property type="evidence" value="ECO:0007669"/>
    <property type="project" value="InterPro"/>
</dbReference>
<dbReference type="InterPro" id="IPR006195">
    <property type="entry name" value="aa-tRNA-synth_II"/>
</dbReference>
<dbReference type="InterPro" id="IPR002312">
    <property type="entry name" value="Asp/Asn-tRNA-synth_IIb"/>
</dbReference>
<dbReference type="Pfam" id="PF02938">
    <property type="entry name" value="GAD"/>
    <property type="match status" value="1"/>
</dbReference>
<reference evidence="10" key="1">
    <citation type="submission" date="2021-04" db="EMBL/GenBank/DDBJ databases">
        <title>Draft genome sequence of Xylanibacillus composti strain K13.</title>
        <authorList>
            <person name="Uke A."/>
            <person name="Chhe C."/>
            <person name="Baramee S."/>
            <person name="Kosugi A."/>
        </authorList>
    </citation>
    <scope>NUCLEOTIDE SEQUENCE</scope>
    <source>
        <strain evidence="10">K13</strain>
    </source>
</reference>
<keyword evidence="6 8" id="KW-0648">Protein biosynthesis</keyword>
<proteinExistence type="inferred from homology"/>
<keyword evidence="5 8" id="KW-0067">ATP-binding</keyword>
<evidence type="ECO:0000256" key="1">
    <source>
        <dbReference type="ARBA" id="ARBA00006303"/>
    </source>
</evidence>
<dbReference type="InterPro" id="IPR029351">
    <property type="entry name" value="GAD_dom"/>
</dbReference>
<feature type="binding site" evidence="8">
    <location>
        <begin position="222"/>
        <end position="224"/>
    </location>
    <ligand>
        <name>ATP</name>
        <dbReference type="ChEBI" id="CHEBI:30616"/>
    </ligand>
</feature>
<dbReference type="InterPro" id="IPR004364">
    <property type="entry name" value="Aa-tRNA-synt_II"/>
</dbReference>
<feature type="binding site" evidence="8">
    <location>
        <position position="222"/>
    </location>
    <ligand>
        <name>L-aspartate</name>
        <dbReference type="ChEBI" id="CHEBI:29991"/>
    </ligand>
</feature>
<dbReference type="GO" id="GO:0004815">
    <property type="term" value="F:aspartate-tRNA ligase activity"/>
    <property type="evidence" value="ECO:0007669"/>
    <property type="project" value="UniProtKB-UniRule"/>
</dbReference>
<dbReference type="Gene3D" id="3.30.1360.30">
    <property type="entry name" value="GAD-like domain"/>
    <property type="match status" value="1"/>
</dbReference>
<feature type="region of interest" description="Aspartate" evidence="8">
    <location>
        <begin position="200"/>
        <end position="203"/>
    </location>
</feature>
<evidence type="ECO:0000256" key="7">
    <source>
        <dbReference type="ARBA" id="ARBA00023146"/>
    </source>
</evidence>
<dbReference type="InterPro" id="IPR047090">
    <property type="entry name" value="AspRS_core"/>
</dbReference>
<dbReference type="PANTHER" id="PTHR22594:SF5">
    <property type="entry name" value="ASPARTATE--TRNA LIGASE, MITOCHONDRIAL"/>
    <property type="match status" value="1"/>
</dbReference>
<dbReference type="NCBIfam" id="TIGR00459">
    <property type="entry name" value="aspS_bact"/>
    <property type="match status" value="1"/>
</dbReference>
<dbReference type="GO" id="GO:0005737">
    <property type="term" value="C:cytoplasm"/>
    <property type="evidence" value="ECO:0007669"/>
    <property type="project" value="UniProtKB-SubCell"/>
</dbReference>
<feature type="binding site" evidence="8">
    <location>
        <begin position="535"/>
        <end position="538"/>
    </location>
    <ligand>
        <name>ATP</name>
        <dbReference type="ChEBI" id="CHEBI:30616"/>
    </ligand>
</feature>
<comment type="caution">
    <text evidence="8">Lacks conserved residue(s) required for the propagation of feature annotation.</text>
</comment>
<comment type="similarity">
    <text evidence="1 8">Belongs to the class-II aminoacyl-tRNA synthetase family. Type 1 subfamily.</text>
</comment>
<feature type="binding site" evidence="8">
    <location>
        <position position="490"/>
    </location>
    <ligand>
        <name>L-aspartate</name>
        <dbReference type="ChEBI" id="CHEBI:29991"/>
    </ligand>
</feature>
<dbReference type="NCBIfam" id="NF001750">
    <property type="entry name" value="PRK00476.1"/>
    <property type="match status" value="1"/>
</dbReference>
<evidence type="ECO:0000313" key="10">
    <source>
        <dbReference type="EMBL" id="GIQ70122.1"/>
    </source>
</evidence>
<sequence>MMLRTHECGTLTKAHVGETVTLNGWVQRRRDLGGVLFIDLRDRSGIMQIVFNPEFSGEAHAIADKVRSEYVLAVKGTVIERSPDTYNPNLPTGEIEMRVTDIEVLSSAKTPPFFIEDGIDIDESIRLKYRYLDLRRPEMQQTLMLRSKAAKIFRDYLDEHGFIDVETPILTKSTPEGARDYLVPSRVHPGEFFALPQSPQIFKQLLMVGGIERYYQIARCFRDEDLRADRQPEFTQVDIETSFLSQEQLHELMEELMVRLFKETIGVDIPRPFQKLTYKDAIDKYGSDKPDLRFGLELVELSDLLANSGVKVFANVIANGGQVKALNAKGCGTWSRKEIDDLLPFAARYGAKGLAWIQVKEGEMRGPIVKFFTEEELQAVKDRVGAEEGDLILFSADKPKVVADVLGNLRLKIGRELGLIDDSVYKFAWVVDFPLLGYDEEAKRYVAEHHPFTRPREEDVALFDTDPGKIRAQAYDLVLNGYEVGGGSMRIYQREVQEKMFKALGFTMEEAHEQFGFLLNAFEYGTPPHGGMAFGFDRLIMLLAGRTNLRETIAFPKTQSASDLMVDAPSEVSAKQLEELSVRVAVQKPAEPKS</sequence>
<keyword evidence="3 8" id="KW-0436">Ligase</keyword>
<evidence type="ECO:0000256" key="4">
    <source>
        <dbReference type="ARBA" id="ARBA00022741"/>
    </source>
</evidence>
<comment type="function">
    <text evidence="8">Catalyzes the attachment of L-aspartate to tRNA(Asp) in a two-step reaction: L-aspartate is first activated by ATP to form Asp-AMP and then transferred to the acceptor end of tRNA(Asp).</text>
</comment>
<dbReference type="EMBL" id="BOVK01000041">
    <property type="protein sequence ID" value="GIQ70122.1"/>
    <property type="molecule type" value="Genomic_DNA"/>
</dbReference>
<feature type="binding site" evidence="8">
    <location>
        <position position="449"/>
    </location>
    <ligand>
        <name>L-aspartate</name>
        <dbReference type="ChEBI" id="CHEBI:29991"/>
    </ligand>
</feature>
<dbReference type="GO" id="GO:0005524">
    <property type="term" value="F:ATP binding"/>
    <property type="evidence" value="ECO:0007669"/>
    <property type="project" value="UniProtKB-UniRule"/>
</dbReference>
<dbReference type="Pfam" id="PF01336">
    <property type="entry name" value="tRNA_anti-codon"/>
    <property type="match status" value="1"/>
</dbReference>
<dbReference type="PANTHER" id="PTHR22594">
    <property type="entry name" value="ASPARTYL/LYSYL-TRNA SYNTHETASE"/>
    <property type="match status" value="1"/>
</dbReference>
<keyword evidence="2 8" id="KW-0963">Cytoplasm</keyword>
<feature type="binding site" evidence="8">
    <location>
        <position position="231"/>
    </location>
    <ligand>
        <name>ATP</name>
        <dbReference type="ChEBI" id="CHEBI:30616"/>
    </ligand>
</feature>
<dbReference type="PROSITE" id="PS50862">
    <property type="entry name" value="AA_TRNA_LIGASE_II"/>
    <property type="match status" value="1"/>
</dbReference>
<comment type="caution">
    <text evidence="10">The sequence shown here is derived from an EMBL/GenBank/DDBJ whole genome shotgun (WGS) entry which is preliminary data.</text>
</comment>
<feature type="binding site" evidence="8">
    <location>
        <position position="176"/>
    </location>
    <ligand>
        <name>L-aspartate</name>
        <dbReference type="ChEBI" id="CHEBI:29991"/>
    </ligand>
</feature>
<dbReference type="HAMAP" id="MF_00044">
    <property type="entry name" value="Asp_tRNA_synth_type1"/>
    <property type="match status" value="1"/>
</dbReference>
<evidence type="ECO:0000256" key="3">
    <source>
        <dbReference type="ARBA" id="ARBA00022598"/>
    </source>
</evidence>
<dbReference type="CDD" id="cd00777">
    <property type="entry name" value="AspRS_core"/>
    <property type="match status" value="1"/>
</dbReference>
<accession>A0A8J4H5V9</accession>
<dbReference type="SUPFAM" id="SSF55681">
    <property type="entry name" value="Class II aaRS and biotin synthetases"/>
    <property type="match status" value="1"/>
</dbReference>
<dbReference type="GO" id="GO:0006422">
    <property type="term" value="P:aspartyl-tRNA aminoacylation"/>
    <property type="evidence" value="ECO:0007669"/>
    <property type="project" value="UniProtKB-UniRule"/>
</dbReference>
<feature type="binding site" evidence="8">
    <location>
        <position position="483"/>
    </location>
    <ligand>
        <name>ATP</name>
        <dbReference type="ChEBI" id="CHEBI:30616"/>
    </ligand>
</feature>
<dbReference type="Gene3D" id="3.30.930.10">
    <property type="entry name" value="Bira Bifunctional Protein, Domain 2"/>
    <property type="match status" value="1"/>
</dbReference>
<gene>
    <name evidence="8 10" type="primary">aspS</name>
    <name evidence="10" type="ORF">XYCOK13_29460</name>
</gene>
<comment type="catalytic activity">
    <reaction evidence="8">
        <text>tRNA(Asp) + L-aspartate + ATP = L-aspartyl-tRNA(Asp) + AMP + diphosphate</text>
        <dbReference type="Rhea" id="RHEA:19649"/>
        <dbReference type="Rhea" id="RHEA-COMP:9660"/>
        <dbReference type="Rhea" id="RHEA-COMP:9678"/>
        <dbReference type="ChEBI" id="CHEBI:29991"/>
        <dbReference type="ChEBI" id="CHEBI:30616"/>
        <dbReference type="ChEBI" id="CHEBI:33019"/>
        <dbReference type="ChEBI" id="CHEBI:78442"/>
        <dbReference type="ChEBI" id="CHEBI:78516"/>
        <dbReference type="ChEBI" id="CHEBI:456215"/>
        <dbReference type="EC" id="6.1.1.12"/>
    </reaction>
</comment>
<dbReference type="Proteomes" id="UP000677918">
    <property type="component" value="Unassembled WGS sequence"/>
</dbReference>
<dbReference type="InterPro" id="IPR047089">
    <property type="entry name" value="Asp-tRNA-ligase_1_N"/>
</dbReference>
<dbReference type="SUPFAM" id="SSF55261">
    <property type="entry name" value="GAD domain-like"/>
    <property type="match status" value="1"/>
</dbReference>
<keyword evidence="4 8" id="KW-0547">Nucleotide-binding</keyword>
<name>A0A8J4H5V9_9BACL</name>